<dbReference type="Proteomes" id="UP000198931">
    <property type="component" value="Unassembled WGS sequence"/>
</dbReference>
<dbReference type="AlphaFoldDB" id="A0A1I3DVC4"/>
<dbReference type="EMBL" id="FOQT01000001">
    <property type="protein sequence ID" value="SFH90538.1"/>
    <property type="molecule type" value="Genomic_DNA"/>
</dbReference>
<dbReference type="InterPro" id="IPR024775">
    <property type="entry name" value="DinB-like"/>
</dbReference>
<feature type="domain" description="DinB-like" evidence="1">
    <location>
        <begin position="38"/>
        <end position="169"/>
    </location>
</feature>
<name>A0A1I3DVC4_9FLAO</name>
<keyword evidence="3" id="KW-1185">Reference proteome</keyword>
<gene>
    <name evidence="2" type="ORF">SAMN05443292_0720</name>
</gene>
<dbReference type="InterPro" id="IPR034660">
    <property type="entry name" value="DinB/YfiT-like"/>
</dbReference>
<dbReference type="STRING" id="1125876.SAMN05443292_0720"/>
<dbReference type="SUPFAM" id="SSF109854">
    <property type="entry name" value="DinB/YfiT-like putative metalloenzymes"/>
    <property type="match status" value="1"/>
</dbReference>
<sequence>MDSLEQKKYPIGRFEIPFEITDQDIDHHIKVIKNFPKKIKHLVEDLSDDQLDEPYRKDGWKIRQVINHLADSHMNAFIRFKLALTEDNPVIKAYDEAQWAELQDSFSMGIDSSLKILDGVHKRWVYEMKCLTNKEFEHTFFHPQQNRVFTLKESLTQYSWHCNHHFAHIKNLMLEKKWI</sequence>
<organism evidence="2 3">
    <name type="scientific">Halpernia frigidisoli</name>
    <dbReference type="NCBI Taxonomy" id="1125876"/>
    <lineage>
        <taxon>Bacteria</taxon>
        <taxon>Pseudomonadati</taxon>
        <taxon>Bacteroidota</taxon>
        <taxon>Flavobacteriia</taxon>
        <taxon>Flavobacteriales</taxon>
        <taxon>Weeksellaceae</taxon>
        <taxon>Chryseobacterium group</taxon>
        <taxon>Halpernia</taxon>
    </lineage>
</organism>
<accession>A0A1I3DVC4</accession>
<dbReference type="OrthoDB" id="9796039at2"/>
<evidence type="ECO:0000313" key="2">
    <source>
        <dbReference type="EMBL" id="SFH90538.1"/>
    </source>
</evidence>
<dbReference type="Pfam" id="PF12867">
    <property type="entry name" value="DinB_2"/>
    <property type="match status" value="1"/>
</dbReference>
<dbReference type="RefSeq" id="WP_090078765.1">
    <property type="nucleotide sequence ID" value="NZ_FOQT01000001.1"/>
</dbReference>
<proteinExistence type="predicted"/>
<dbReference type="Gene3D" id="1.20.120.450">
    <property type="entry name" value="dinb family like domain"/>
    <property type="match status" value="1"/>
</dbReference>
<reference evidence="2 3" key="1">
    <citation type="submission" date="2016-10" db="EMBL/GenBank/DDBJ databases">
        <authorList>
            <person name="de Groot N.N."/>
        </authorList>
    </citation>
    <scope>NUCLEOTIDE SEQUENCE [LARGE SCALE GENOMIC DNA]</scope>
    <source>
        <strain evidence="2 3">DSM 26000</strain>
    </source>
</reference>
<dbReference type="NCBIfam" id="NF009807">
    <property type="entry name" value="PRK13291.1"/>
    <property type="match status" value="1"/>
</dbReference>
<protein>
    <submittedName>
        <fullName evidence="2">DinB superfamily protein</fullName>
    </submittedName>
</protein>
<evidence type="ECO:0000313" key="3">
    <source>
        <dbReference type="Proteomes" id="UP000198931"/>
    </source>
</evidence>
<evidence type="ECO:0000259" key="1">
    <source>
        <dbReference type="Pfam" id="PF12867"/>
    </source>
</evidence>